<dbReference type="SUPFAM" id="SSF54001">
    <property type="entry name" value="Cysteine proteinases"/>
    <property type="match status" value="1"/>
</dbReference>
<dbReference type="SMART" id="SM00460">
    <property type="entry name" value="TGc"/>
    <property type="match status" value="1"/>
</dbReference>
<evidence type="ECO:0000256" key="2">
    <source>
        <dbReference type="SAM" id="Phobius"/>
    </source>
</evidence>
<keyword evidence="2" id="KW-1133">Transmembrane helix</keyword>
<keyword evidence="5" id="KW-1185">Reference proteome</keyword>
<protein>
    <recommendedName>
        <fullName evidence="3">Transglutaminase-like domain-containing protein</fullName>
    </recommendedName>
</protein>
<evidence type="ECO:0000313" key="4">
    <source>
        <dbReference type="EMBL" id="MBB2996035.1"/>
    </source>
</evidence>
<dbReference type="AlphaFoldDB" id="A0A839QN35"/>
<feature type="transmembrane region" description="Helical" evidence="2">
    <location>
        <begin position="50"/>
        <end position="67"/>
    </location>
</feature>
<accession>A0A839QN35</accession>
<comment type="caution">
    <text evidence="4">The sequence shown here is derived from an EMBL/GenBank/DDBJ whole genome shotgun (WGS) entry which is preliminary data.</text>
</comment>
<dbReference type="InterPro" id="IPR038765">
    <property type="entry name" value="Papain-like_cys_pep_sf"/>
</dbReference>
<dbReference type="Gene3D" id="3.10.620.30">
    <property type="match status" value="1"/>
</dbReference>
<dbReference type="PANTHER" id="PTHR42736">
    <property type="entry name" value="PROTEIN-GLUTAMINE GAMMA-GLUTAMYLTRANSFERASE"/>
    <property type="match status" value="1"/>
</dbReference>
<feature type="transmembrane region" description="Helical" evidence="2">
    <location>
        <begin position="23"/>
        <end position="44"/>
    </location>
</feature>
<feature type="transmembrane region" description="Helical" evidence="2">
    <location>
        <begin position="631"/>
        <end position="652"/>
    </location>
</feature>
<dbReference type="PANTHER" id="PTHR42736:SF1">
    <property type="entry name" value="PROTEIN-GLUTAMINE GAMMA-GLUTAMYLTRANSFERASE"/>
    <property type="match status" value="1"/>
</dbReference>
<feature type="region of interest" description="Disordered" evidence="1">
    <location>
        <begin position="769"/>
        <end position="804"/>
    </location>
</feature>
<organism evidence="4 5">
    <name type="scientific">Paeniglutamicibacter cryotolerans</name>
    <dbReference type="NCBI Taxonomy" id="670079"/>
    <lineage>
        <taxon>Bacteria</taxon>
        <taxon>Bacillati</taxon>
        <taxon>Actinomycetota</taxon>
        <taxon>Actinomycetes</taxon>
        <taxon>Micrococcales</taxon>
        <taxon>Micrococcaceae</taxon>
        <taxon>Paeniglutamicibacter</taxon>
    </lineage>
</organism>
<evidence type="ECO:0000256" key="1">
    <source>
        <dbReference type="SAM" id="MobiDB-lite"/>
    </source>
</evidence>
<feature type="compositionally biased region" description="Low complexity" evidence="1">
    <location>
        <begin position="581"/>
        <end position="590"/>
    </location>
</feature>
<reference evidence="4 5" key="1">
    <citation type="submission" date="2020-08" db="EMBL/GenBank/DDBJ databases">
        <title>Sequencing the genomes of 1000 actinobacteria strains.</title>
        <authorList>
            <person name="Klenk H.-P."/>
        </authorList>
    </citation>
    <scope>NUCLEOTIDE SEQUENCE [LARGE SCALE GENOMIC DNA]</scope>
    <source>
        <strain evidence="4 5">DSM 22826</strain>
    </source>
</reference>
<feature type="transmembrane region" description="Helical" evidence="2">
    <location>
        <begin position="163"/>
        <end position="181"/>
    </location>
</feature>
<feature type="transmembrane region" description="Helical" evidence="2">
    <location>
        <begin position="235"/>
        <end position="254"/>
    </location>
</feature>
<sequence>MRAARTTRTARTTTGTGSPARRLVDAGALFLALGAGMLGLNSTFAGDPRYLLAGFGSIVLGLGIASAKVRFGLGFAATAGIVLGTYVLFGTVLATPTEATAGVLPNAESLRTLLAGVVLSWKGLLTVAAPVGIGGGMLVVPFFSGLLTALAAGLAAWQWRRPALALVPVALLFVLGIALGTRDAPLPELRGLVLVMVSVGWLAHVKVRDTERAATAASASDPGAERSLLLRRAGAGALVLALAGGISAAATPLLDTGARSVLRDVVEPPIDLYDYPSPMMKFRAYAKDLDKEELFTVAGLPEGERVRLAALDAYDGMVFNVDPRSGGNFSPVGDSGNVGGGAGTGQRRGSGVLDIEITGYDGVWLPGGGTLRGVDWHGPRATELARSLYYNADAETAIGTSGIRPGDGYRATVEFPAKVPDNELKGHGFSTLSLPQLANVPQAAAGKGAEFAGNASTALGRARGIEQMLKTSGYFSHGKQNEVPSLPGHGAARIAALLGAESMIGDDEQYAAAMALMAREQGMPARVVMGFYPETYDESAAVSITGADVHAWVEMAFENVGWVAFDPTPERDKEPTPPQQQPQSVPQPQVLQPPPPPQDEARLPPETAPDPQEAQNEDKPLELVWRNIGAVALWTGVPALLLFAPLALIALLKRRRRSRRHADGGPGDRVNGGWHEVLSLATDLRAEPDDRGTRRENALELAAGFPGSAGTVVVLARRADAAAFGHQEPDEAQVTGYWELVDEQLERMRSAAGFIGRLRARFSARSLRRESRRRKAAADARHGGGVWRRRGPHLRRVDPTKTKE</sequence>
<dbReference type="Pfam" id="PF11992">
    <property type="entry name" value="TgpA_N"/>
    <property type="match status" value="1"/>
</dbReference>
<evidence type="ECO:0000313" key="5">
    <source>
        <dbReference type="Proteomes" id="UP000523000"/>
    </source>
</evidence>
<dbReference type="Pfam" id="PF01841">
    <property type="entry name" value="Transglut_core"/>
    <property type="match status" value="1"/>
</dbReference>
<dbReference type="RefSeq" id="WP_183511225.1">
    <property type="nucleotide sequence ID" value="NZ_BAABGK010000042.1"/>
</dbReference>
<gene>
    <name evidence="4" type="ORF">E9229_002226</name>
</gene>
<proteinExistence type="predicted"/>
<dbReference type="EMBL" id="JACHVS010000001">
    <property type="protein sequence ID" value="MBB2996035.1"/>
    <property type="molecule type" value="Genomic_DNA"/>
</dbReference>
<dbReference type="InterPro" id="IPR002931">
    <property type="entry name" value="Transglutaminase-like"/>
</dbReference>
<feature type="region of interest" description="Disordered" evidence="1">
    <location>
        <begin position="565"/>
        <end position="619"/>
    </location>
</feature>
<name>A0A839QN35_9MICC</name>
<keyword evidence="2" id="KW-0812">Transmembrane</keyword>
<dbReference type="InterPro" id="IPR021878">
    <property type="entry name" value="TgpA_N"/>
</dbReference>
<feature type="domain" description="Transglutaminase-like" evidence="3">
    <location>
        <begin position="499"/>
        <end position="569"/>
    </location>
</feature>
<dbReference type="InterPro" id="IPR052901">
    <property type="entry name" value="Bact_TGase-like"/>
</dbReference>
<dbReference type="Proteomes" id="UP000523000">
    <property type="component" value="Unassembled WGS sequence"/>
</dbReference>
<keyword evidence="2" id="KW-0472">Membrane</keyword>
<evidence type="ECO:0000259" key="3">
    <source>
        <dbReference type="SMART" id="SM00460"/>
    </source>
</evidence>
<feature type="transmembrane region" description="Helical" evidence="2">
    <location>
        <begin position="74"/>
        <end position="93"/>
    </location>
</feature>
<feature type="compositionally biased region" description="Basic and acidic residues" evidence="1">
    <location>
        <begin position="795"/>
        <end position="804"/>
    </location>
</feature>
<feature type="transmembrane region" description="Helical" evidence="2">
    <location>
        <begin position="138"/>
        <end position="157"/>
    </location>
</feature>